<dbReference type="EMBL" id="OC876370">
    <property type="protein sequence ID" value="CAD7639179.1"/>
    <property type="molecule type" value="Genomic_DNA"/>
</dbReference>
<reference evidence="2" key="1">
    <citation type="submission" date="2020-11" db="EMBL/GenBank/DDBJ databases">
        <authorList>
            <person name="Tran Van P."/>
        </authorList>
    </citation>
    <scope>NUCLEOTIDE SEQUENCE</scope>
</reference>
<keyword evidence="3" id="KW-1185">Reference proteome</keyword>
<name>A0A7R9LCJ5_9ACAR</name>
<feature type="signal peptide" evidence="1">
    <location>
        <begin position="1"/>
        <end position="16"/>
    </location>
</feature>
<evidence type="ECO:0000256" key="1">
    <source>
        <dbReference type="SAM" id="SignalP"/>
    </source>
</evidence>
<proteinExistence type="predicted"/>
<feature type="chain" id="PRO_5036211181" evidence="1">
    <location>
        <begin position="17"/>
        <end position="264"/>
    </location>
</feature>
<sequence length="264" mass="30973">MIAILLLIVSFTAIQCQQIPVYCTYCNNIQTDGKYDGIDVYYSTVYEKYYMYNKRFDPYLVYALEWEIHFGNPGFDTEFIGRYYYRNLIKRFSGNGFDCYVKYQSGNTGDIVTECTDGKTINNIDTDSQYNPKDLIFRATNKRDDNWLIVYNKTDANIWCYSPNESPKNRLVKNETKCREYVKQNKLFVDSMDSSLLKDIEAVVDFGYENYLLGYTIFFNINGKPKYCEQILGGSECKTRDDLKEWLSECFPPDCTQEKTCWSA</sequence>
<dbReference type="AlphaFoldDB" id="A0A7R9LCJ5"/>
<protein>
    <submittedName>
        <fullName evidence="2">Uncharacterized protein</fullName>
    </submittedName>
</protein>
<accession>A0A7R9LCJ5</accession>
<organism evidence="2">
    <name type="scientific">Medioppia subpectinata</name>
    <dbReference type="NCBI Taxonomy" id="1979941"/>
    <lineage>
        <taxon>Eukaryota</taxon>
        <taxon>Metazoa</taxon>
        <taxon>Ecdysozoa</taxon>
        <taxon>Arthropoda</taxon>
        <taxon>Chelicerata</taxon>
        <taxon>Arachnida</taxon>
        <taxon>Acari</taxon>
        <taxon>Acariformes</taxon>
        <taxon>Sarcoptiformes</taxon>
        <taxon>Oribatida</taxon>
        <taxon>Brachypylina</taxon>
        <taxon>Oppioidea</taxon>
        <taxon>Oppiidae</taxon>
        <taxon>Medioppia</taxon>
    </lineage>
</organism>
<dbReference type="Proteomes" id="UP000759131">
    <property type="component" value="Unassembled WGS sequence"/>
</dbReference>
<dbReference type="EMBL" id="CAJPIZ010021795">
    <property type="protein sequence ID" value="CAG2117738.1"/>
    <property type="molecule type" value="Genomic_DNA"/>
</dbReference>
<evidence type="ECO:0000313" key="3">
    <source>
        <dbReference type="Proteomes" id="UP000759131"/>
    </source>
</evidence>
<gene>
    <name evidence="2" type="ORF">OSB1V03_LOCUS17691</name>
</gene>
<feature type="non-terminal residue" evidence="2">
    <location>
        <position position="264"/>
    </location>
</feature>
<keyword evidence="1" id="KW-0732">Signal</keyword>
<evidence type="ECO:0000313" key="2">
    <source>
        <dbReference type="EMBL" id="CAD7639179.1"/>
    </source>
</evidence>